<evidence type="ECO:0000256" key="3">
    <source>
        <dbReference type="ARBA" id="ARBA00023015"/>
    </source>
</evidence>
<evidence type="ECO:0000256" key="5">
    <source>
        <dbReference type="ARBA" id="ARBA00024937"/>
    </source>
</evidence>
<dbReference type="PANTHER" id="PTHR30363:SF4">
    <property type="entry name" value="GLYCEROL-3-PHOSPHATE REGULON REPRESSOR"/>
    <property type="match status" value="1"/>
</dbReference>
<dbReference type="Proteomes" id="UP000198504">
    <property type="component" value="Unassembled WGS sequence"/>
</dbReference>
<evidence type="ECO:0000313" key="7">
    <source>
        <dbReference type="EMBL" id="SER25585.1"/>
    </source>
</evidence>
<dbReference type="Pfam" id="PF08220">
    <property type="entry name" value="HTH_DeoR"/>
    <property type="match status" value="1"/>
</dbReference>
<gene>
    <name evidence="7" type="ORF">SAMN05421756_1113</name>
</gene>
<evidence type="ECO:0000256" key="1">
    <source>
        <dbReference type="ARBA" id="ARBA00021390"/>
    </source>
</evidence>
<sequence length="259" mass="27622">MLTRYPPERQRAITDFLLAQDERRATVTQISEHLEVTTETVRRDLDTLERRGLLRRVRGGAQLLDAVPFEVALAARHAEQIEDKRRIAARLAAELPDGGVLVLDSGSLTLFAAQAVPRDATLTVVTNNLPAARHLADYEGVGVITLPGMVRGLTSAAVDAWTSRRLQSLTVDVAMVGVNGMSAAQGLTTTNPEEASAKRAMLLSARRRVVPVISGKLGRNSFCSFAAVAEVDLVITDASAPDPIVAELSAAGPEVVVVG</sequence>
<feature type="domain" description="HTH deoR-type" evidence="6">
    <location>
        <begin position="8"/>
        <end position="63"/>
    </location>
</feature>
<protein>
    <recommendedName>
        <fullName evidence="1">Lactose phosphotransferase system repressor</fullName>
    </recommendedName>
</protein>
<dbReference type="InterPro" id="IPR001034">
    <property type="entry name" value="DeoR_HTH"/>
</dbReference>
<dbReference type="SMART" id="SM00420">
    <property type="entry name" value="HTH_DEOR"/>
    <property type="match status" value="1"/>
</dbReference>
<keyword evidence="3" id="KW-0805">Transcription regulation</keyword>
<evidence type="ECO:0000256" key="2">
    <source>
        <dbReference type="ARBA" id="ARBA00022491"/>
    </source>
</evidence>
<evidence type="ECO:0000259" key="6">
    <source>
        <dbReference type="PROSITE" id="PS51000"/>
    </source>
</evidence>
<reference evidence="8" key="1">
    <citation type="submission" date="2016-10" db="EMBL/GenBank/DDBJ databases">
        <authorList>
            <person name="Varghese N."/>
            <person name="Submissions S."/>
        </authorList>
    </citation>
    <scope>NUCLEOTIDE SEQUENCE [LARGE SCALE GENOMIC DNA]</scope>
    <source>
        <strain evidence="8">CGMCC 4.6856</strain>
    </source>
</reference>
<dbReference type="InterPro" id="IPR036390">
    <property type="entry name" value="WH_DNA-bd_sf"/>
</dbReference>
<name>A0A1H9MQ77_9ACTN</name>
<dbReference type="PRINTS" id="PR00037">
    <property type="entry name" value="HTHLACR"/>
</dbReference>
<organism evidence="7 8">
    <name type="scientific">Microlunatus flavus</name>
    <dbReference type="NCBI Taxonomy" id="1036181"/>
    <lineage>
        <taxon>Bacteria</taxon>
        <taxon>Bacillati</taxon>
        <taxon>Actinomycetota</taxon>
        <taxon>Actinomycetes</taxon>
        <taxon>Propionibacteriales</taxon>
        <taxon>Propionibacteriaceae</taxon>
        <taxon>Microlunatus</taxon>
    </lineage>
</organism>
<dbReference type="InterPro" id="IPR014036">
    <property type="entry name" value="DeoR-like_C"/>
</dbReference>
<dbReference type="AlphaFoldDB" id="A0A1H9MQ77"/>
<evidence type="ECO:0000313" key="8">
    <source>
        <dbReference type="Proteomes" id="UP000198504"/>
    </source>
</evidence>
<dbReference type="InterPro" id="IPR036388">
    <property type="entry name" value="WH-like_DNA-bd_sf"/>
</dbReference>
<evidence type="ECO:0000256" key="4">
    <source>
        <dbReference type="ARBA" id="ARBA00023163"/>
    </source>
</evidence>
<keyword evidence="4" id="KW-0804">Transcription</keyword>
<dbReference type="InterPro" id="IPR037171">
    <property type="entry name" value="NagB/RpiA_transferase-like"/>
</dbReference>
<accession>A0A1H9MQ77</accession>
<keyword evidence="2" id="KW-0678">Repressor</keyword>
<dbReference type="EMBL" id="FOFA01000011">
    <property type="protein sequence ID" value="SER25585.1"/>
    <property type="molecule type" value="Genomic_DNA"/>
</dbReference>
<dbReference type="InterPro" id="IPR050313">
    <property type="entry name" value="Carb_Metab_HTH_regulators"/>
</dbReference>
<dbReference type="PANTHER" id="PTHR30363">
    <property type="entry name" value="HTH-TYPE TRANSCRIPTIONAL REGULATOR SRLR-RELATED"/>
    <property type="match status" value="1"/>
</dbReference>
<dbReference type="Gene3D" id="1.10.10.10">
    <property type="entry name" value="Winged helix-like DNA-binding domain superfamily/Winged helix DNA-binding domain"/>
    <property type="match status" value="1"/>
</dbReference>
<dbReference type="Pfam" id="PF00455">
    <property type="entry name" value="DeoRC"/>
    <property type="match status" value="1"/>
</dbReference>
<dbReference type="GO" id="GO:0003700">
    <property type="term" value="F:DNA-binding transcription factor activity"/>
    <property type="evidence" value="ECO:0007669"/>
    <property type="project" value="InterPro"/>
</dbReference>
<dbReference type="SUPFAM" id="SSF100950">
    <property type="entry name" value="NagB/RpiA/CoA transferase-like"/>
    <property type="match status" value="1"/>
</dbReference>
<keyword evidence="8" id="KW-1185">Reference proteome</keyword>
<dbReference type="PROSITE" id="PS51000">
    <property type="entry name" value="HTH_DEOR_2"/>
    <property type="match status" value="1"/>
</dbReference>
<dbReference type="SUPFAM" id="SSF46785">
    <property type="entry name" value="Winged helix' DNA-binding domain"/>
    <property type="match status" value="1"/>
</dbReference>
<dbReference type="RefSeq" id="WP_170854241.1">
    <property type="nucleotide sequence ID" value="NZ_FOFA01000011.1"/>
</dbReference>
<comment type="function">
    <text evidence="5">Repressor of the lactose catabolism operon. Galactose-6-phosphate is the inducer.</text>
</comment>
<dbReference type="SMART" id="SM01134">
    <property type="entry name" value="DeoRC"/>
    <property type="match status" value="1"/>
</dbReference>
<proteinExistence type="predicted"/>
<dbReference type="STRING" id="1036181.SAMN05421756_1113"/>